<dbReference type="Proteomes" id="UP000827544">
    <property type="component" value="Segment"/>
</dbReference>
<evidence type="ECO:0000313" key="2">
    <source>
        <dbReference type="Proteomes" id="UP000827544"/>
    </source>
</evidence>
<name>A0AAE9CEE8_9CAUD</name>
<gene>
    <name evidence="1" type="ORF">NATE_14</name>
</gene>
<organism evidence="1 2">
    <name type="scientific">Bacillus phage vB_BanS_Nate</name>
    <dbReference type="NCBI Taxonomy" id="2894788"/>
    <lineage>
        <taxon>Viruses</taxon>
        <taxon>Duplodnaviria</taxon>
        <taxon>Heunggongvirae</taxon>
        <taxon>Uroviricota</taxon>
        <taxon>Caudoviricetes</taxon>
        <taxon>Joanripponvirinae</taxon>
        <taxon>Natevirus</taxon>
        <taxon>Natevirus nate</taxon>
    </lineage>
</organism>
<protein>
    <submittedName>
        <fullName evidence="1">Uncharacterized protein</fullName>
    </submittedName>
</protein>
<reference evidence="1" key="1">
    <citation type="submission" date="2021-10" db="EMBL/GenBank/DDBJ databases">
        <authorList>
            <person name="Lavering E.D."/>
            <person name="James R."/>
            <person name="Fairholm J.D."/>
            <person name="Ogilvie B.H."/>
            <person name="Thurgood T.L."/>
            <person name="Robison R.A."/>
            <person name="Grose J.H."/>
        </authorList>
    </citation>
    <scope>NUCLEOTIDE SEQUENCE</scope>
</reference>
<keyword evidence="2" id="KW-1185">Reference proteome</keyword>
<evidence type="ECO:0000313" key="1">
    <source>
        <dbReference type="EMBL" id="UGO50867.1"/>
    </source>
</evidence>
<sequence length="49" mass="5454">MITYILNGVRESKCIICSNIETAVESIDGTATIVDIYINHIKGEMFNGY</sequence>
<dbReference type="EMBL" id="OK499992">
    <property type="protein sequence ID" value="UGO50867.1"/>
    <property type="molecule type" value="Genomic_DNA"/>
</dbReference>
<accession>A0AAE9CEE8</accession>
<proteinExistence type="predicted"/>